<feature type="binding site" evidence="12">
    <location>
        <begin position="135"/>
        <end position="138"/>
    </location>
    <ligand>
        <name>GTP</name>
        <dbReference type="ChEBI" id="CHEBI:37565"/>
    </ligand>
</feature>
<keyword evidence="9" id="KW-0333">Golgi apparatus</keyword>
<comment type="similarity">
    <text evidence="3">Belongs to the small GTPase superfamily. SAR1 family.</text>
</comment>
<evidence type="ECO:0000256" key="5">
    <source>
        <dbReference type="ARBA" id="ARBA00022741"/>
    </source>
</evidence>
<dbReference type="GO" id="GO:0005783">
    <property type="term" value="C:endoplasmic reticulum"/>
    <property type="evidence" value="ECO:0007669"/>
    <property type="project" value="UniProtKB-SubCell"/>
</dbReference>
<feature type="binding site" evidence="13">
    <location>
        <position position="35"/>
    </location>
    <ligand>
        <name>Mg(2+)</name>
        <dbReference type="ChEBI" id="CHEBI:18420"/>
    </ligand>
</feature>
<dbReference type="GeneID" id="87889392"/>
<evidence type="ECO:0000256" key="11">
    <source>
        <dbReference type="PIRSR" id="PIRSR606687-2"/>
    </source>
</evidence>
<keyword evidence="13" id="KW-0460">Magnesium</keyword>
<dbReference type="InterPro" id="IPR027417">
    <property type="entry name" value="P-loop_NTPase"/>
</dbReference>
<comment type="subcellular location">
    <subcellularLocation>
        <location evidence="1">Endoplasmic reticulum</location>
    </subcellularLocation>
    <subcellularLocation>
        <location evidence="2">Golgi apparatus</location>
    </subcellularLocation>
</comment>
<evidence type="ECO:0000313" key="15">
    <source>
        <dbReference type="Proteomes" id="UP001273166"/>
    </source>
</evidence>
<dbReference type="GO" id="GO:0005525">
    <property type="term" value="F:GTP binding"/>
    <property type="evidence" value="ECO:0007669"/>
    <property type="project" value="UniProtKB-KW"/>
</dbReference>
<evidence type="ECO:0000256" key="13">
    <source>
        <dbReference type="PIRSR" id="PIRSR606689-2"/>
    </source>
</evidence>
<evidence type="ECO:0000256" key="7">
    <source>
        <dbReference type="ARBA" id="ARBA00022892"/>
    </source>
</evidence>
<evidence type="ECO:0000256" key="10">
    <source>
        <dbReference type="ARBA" id="ARBA00023134"/>
    </source>
</evidence>
<dbReference type="AlphaFoldDB" id="A0AAJ0GLR4"/>
<name>A0AAJ0GLR4_9PEZI</name>
<keyword evidence="7" id="KW-0931">ER-Golgi transport</keyword>
<reference evidence="14" key="2">
    <citation type="submission" date="2023-06" db="EMBL/GenBank/DDBJ databases">
        <authorList>
            <consortium name="Lawrence Berkeley National Laboratory"/>
            <person name="Mondo S.J."/>
            <person name="Hensen N."/>
            <person name="Bonometti L."/>
            <person name="Westerberg I."/>
            <person name="Brannstrom I.O."/>
            <person name="Guillou S."/>
            <person name="Cros-Aarteil S."/>
            <person name="Calhoun S."/>
            <person name="Haridas S."/>
            <person name="Kuo A."/>
            <person name="Pangilinan J."/>
            <person name="Riley R."/>
            <person name="Labutti K."/>
            <person name="Andreopoulos B."/>
            <person name="Lipzen A."/>
            <person name="Chen C."/>
            <person name="Yanf M."/>
            <person name="Daum C."/>
            <person name="Ng V."/>
            <person name="Clum A."/>
            <person name="Steindorff A."/>
            <person name="Ohm R."/>
            <person name="Martin F."/>
            <person name="Silar P."/>
            <person name="Natvig D."/>
            <person name="Lalanne C."/>
            <person name="Gautier V."/>
            <person name="Ament-Velasquez S.L."/>
            <person name="Kruys A."/>
            <person name="Hutchinson M.I."/>
            <person name="Powell A.J."/>
            <person name="Barry K."/>
            <person name="Miller A.N."/>
            <person name="Grigoriev I.V."/>
            <person name="Debuchy R."/>
            <person name="Gladieux P."/>
            <person name="Thoren M.H."/>
            <person name="Johannesson H."/>
        </authorList>
    </citation>
    <scope>NUCLEOTIDE SEQUENCE</scope>
    <source>
        <strain evidence="14">CBS 333.67</strain>
    </source>
</reference>
<evidence type="ECO:0000256" key="2">
    <source>
        <dbReference type="ARBA" id="ARBA00004555"/>
    </source>
</evidence>
<keyword evidence="5 11" id="KW-0547">Nucleotide-binding</keyword>
<proteinExistence type="inferred from homology"/>
<dbReference type="InterPro" id="IPR006687">
    <property type="entry name" value="Small_GTPase_SAR1"/>
</dbReference>
<dbReference type="SMART" id="SM00178">
    <property type="entry name" value="SAR"/>
    <property type="match status" value="1"/>
</dbReference>
<dbReference type="GO" id="GO:0006886">
    <property type="term" value="P:intracellular protein transport"/>
    <property type="evidence" value="ECO:0007669"/>
    <property type="project" value="InterPro"/>
</dbReference>
<keyword evidence="13" id="KW-0479">Metal-binding</keyword>
<dbReference type="PROSITE" id="PS51422">
    <property type="entry name" value="SAR1"/>
    <property type="match status" value="1"/>
</dbReference>
<feature type="binding site" evidence="11">
    <location>
        <position position="34"/>
    </location>
    <ligand>
        <name>GTP</name>
        <dbReference type="ChEBI" id="CHEBI:37565"/>
    </ligand>
</feature>
<feature type="binding site" evidence="11">
    <location>
        <position position="136"/>
    </location>
    <ligand>
        <name>GTP</name>
        <dbReference type="ChEBI" id="CHEBI:37565"/>
    </ligand>
</feature>
<keyword evidence="10 12" id="KW-0342">GTP-binding</keyword>
<evidence type="ECO:0000256" key="1">
    <source>
        <dbReference type="ARBA" id="ARBA00004240"/>
    </source>
</evidence>
<dbReference type="GO" id="GO:0016192">
    <property type="term" value="P:vesicle-mediated transport"/>
    <property type="evidence" value="ECO:0007669"/>
    <property type="project" value="UniProtKB-KW"/>
</dbReference>
<evidence type="ECO:0000313" key="14">
    <source>
        <dbReference type="EMBL" id="KAK3302242.1"/>
    </source>
</evidence>
<keyword evidence="8" id="KW-0653">Protein transport</keyword>
<evidence type="ECO:0000256" key="9">
    <source>
        <dbReference type="ARBA" id="ARBA00023034"/>
    </source>
</evidence>
<keyword evidence="15" id="KW-1185">Reference proteome</keyword>
<dbReference type="PROSITE" id="PS51417">
    <property type="entry name" value="ARF"/>
    <property type="match status" value="1"/>
</dbReference>
<evidence type="ECO:0000256" key="8">
    <source>
        <dbReference type="ARBA" id="ARBA00022927"/>
    </source>
</evidence>
<dbReference type="GO" id="GO:0046872">
    <property type="term" value="F:metal ion binding"/>
    <property type="evidence" value="ECO:0007669"/>
    <property type="project" value="UniProtKB-KW"/>
</dbReference>
<feature type="binding site" evidence="11">
    <location>
        <position position="33"/>
    </location>
    <ligand>
        <name>GTP</name>
        <dbReference type="ChEBI" id="CHEBI:37565"/>
    </ligand>
</feature>
<dbReference type="InterPro" id="IPR006689">
    <property type="entry name" value="Small_GTPase_ARF/SAR"/>
</dbReference>
<feature type="binding site" evidence="12">
    <location>
        <begin position="28"/>
        <end position="35"/>
    </location>
    <ligand>
        <name>GTP</name>
        <dbReference type="ChEBI" id="CHEBI:37565"/>
    </ligand>
</feature>
<dbReference type="EMBL" id="JAUDZG010000007">
    <property type="protein sequence ID" value="KAK3302242.1"/>
    <property type="molecule type" value="Genomic_DNA"/>
</dbReference>
<protein>
    <submittedName>
        <fullName evidence="14">Small COPII coat GTPase sar1</fullName>
    </submittedName>
</protein>
<evidence type="ECO:0000256" key="4">
    <source>
        <dbReference type="ARBA" id="ARBA00022448"/>
    </source>
</evidence>
<organism evidence="14 15">
    <name type="scientific">Chaetomium strumarium</name>
    <dbReference type="NCBI Taxonomy" id="1170767"/>
    <lineage>
        <taxon>Eukaryota</taxon>
        <taxon>Fungi</taxon>
        <taxon>Dikarya</taxon>
        <taxon>Ascomycota</taxon>
        <taxon>Pezizomycotina</taxon>
        <taxon>Sordariomycetes</taxon>
        <taxon>Sordariomycetidae</taxon>
        <taxon>Sordariales</taxon>
        <taxon>Chaetomiaceae</taxon>
        <taxon>Chaetomium</taxon>
    </lineage>
</organism>
<dbReference type="PRINTS" id="PR00328">
    <property type="entry name" value="SAR1GTPBP"/>
</dbReference>
<gene>
    <name evidence="14" type="ORF">B0T15DRAFT_561962</name>
</gene>
<sequence length="187" mass="20601">MAASHMFYYSLSYLGLYRTKPTKLVFVGLNHAGKSSLLQNCADHVPDFAAATSHTSHPGSDSETLIKGNVSFTTLDVGRHHRDRELWIESIRGALGIVFMVDAHDTKRFDEAAAELHALSAAEELEGVPFLVLGNKIDHPDAITTAQVIRDRLRVDEIQNRPIRVFMCSVAARLGYGEGIGWLASKI</sequence>
<dbReference type="SUPFAM" id="SSF52540">
    <property type="entry name" value="P-loop containing nucleoside triphosphate hydrolases"/>
    <property type="match status" value="1"/>
</dbReference>
<keyword evidence="4" id="KW-0813">Transport</keyword>
<dbReference type="RefSeq" id="XP_062718022.1">
    <property type="nucleotide sequence ID" value="XM_062870563.1"/>
</dbReference>
<dbReference type="GO" id="GO:0003924">
    <property type="term" value="F:GTPase activity"/>
    <property type="evidence" value="ECO:0007669"/>
    <property type="project" value="InterPro"/>
</dbReference>
<dbReference type="Pfam" id="PF00025">
    <property type="entry name" value="Arf"/>
    <property type="match status" value="1"/>
</dbReference>
<dbReference type="Gene3D" id="3.40.50.300">
    <property type="entry name" value="P-loop containing nucleotide triphosphate hydrolases"/>
    <property type="match status" value="1"/>
</dbReference>
<feature type="binding site" evidence="11">
    <location>
        <position position="138"/>
    </location>
    <ligand>
        <name>GTP</name>
        <dbReference type="ChEBI" id="CHEBI:37565"/>
    </ligand>
</feature>
<feature type="binding site" evidence="11">
    <location>
        <position position="170"/>
    </location>
    <ligand>
        <name>GTP</name>
        <dbReference type="ChEBI" id="CHEBI:37565"/>
    </ligand>
</feature>
<evidence type="ECO:0000256" key="12">
    <source>
        <dbReference type="PIRSR" id="PIRSR606689-1"/>
    </source>
</evidence>
<evidence type="ECO:0000256" key="6">
    <source>
        <dbReference type="ARBA" id="ARBA00022824"/>
    </source>
</evidence>
<reference evidence="14" key="1">
    <citation type="journal article" date="2023" name="Mol. Phylogenet. Evol.">
        <title>Genome-scale phylogeny and comparative genomics of the fungal order Sordariales.</title>
        <authorList>
            <person name="Hensen N."/>
            <person name="Bonometti L."/>
            <person name="Westerberg I."/>
            <person name="Brannstrom I.O."/>
            <person name="Guillou S."/>
            <person name="Cros-Aarteil S."/>
            <person name="Calhoun S."/>
            <person name="Haridas S."/>
            <person name="Kuo A."/>
            <person name="Mondo S."/>
            <person name="Pangilinan J."/>
            <person name="Riley R."/>
            <person name="LaButti K."/>
            <person name="Andreopoulos B."/>
            <person name="Lipzen A."/>
            <person name="Chen C."/>
            <person name="Yan M."/>
            <person name="Daum C."/>
            <person name="Ng V."/>
            <person name="Clum A."/>
            <person name="Steindorff A."/>
            <person name="Ohm R.A."/>
            <person name="Martin F."/>
            <person name="Silar P."/>
            <person name="Natvig D.O."/>
            <person name="Lalanne C."/>
            <person name="Gautier V."/>
            <person name="Ament-Velasquez S.L."/>
            <person name="Kruys A."/>
            <person name="Hutchinson M.I."/>
            <person name="Powell A.J."/>
            <person name="Barry K."/>
            <person name="Miller A.N."/>
            <person name="Grigoriev I.V."/>
            <person name="Debuchy R."/>
            <person name="Gladieux P."/>
            <person name="Hiltunen Thoren M."/>
            <person name="Johannesson H."/>
        </authorList>
    </citation>
    <scope>NUCLEOTIDE SEQUENCE</scope>
    <source>
        <strain evidence="14">CBS 333.67</strain>
    </source>
</reference>
<dbReference type="SMART" id="SM00177">
    <property type="entry name" value="ARF"/>
    <property type="match status" value="1"/>
</dbReference>
<dbReference type="PANTHER" id="PTHR45684">
    <property type="entry name" value="RE74312P"/>
    <property type="match status" value="1"/>
</dbReference>
<feature type="binding site" evidence="11">
    <location>
        <position position="135"/>
    </location>
    <ligand>
        <name>GTP</name>
        <dbReference type="ChEBI" id="CHEBI:37565"/>
    </ligand>
</feature>
<dbReference type="Proteomes" id="UP001273166">
    <property type="component" value="Unassembled WGS sequence"/>
</dbReference>
<keyword evidence="6" id="KW-0256">Endoplasmic reticulum</keyword>
<dbReference type="GO" id="GO:0005794">
    <property type="term" value="C:Golgi apparatus"/>
    <property type="evidence" value="ECO:0007669"/>
    <property type="project" value="UniProtKB-SubCell"/>
</dbReference>
<accession>A0AAJ0GLR4</accession>
<comment type="caution">
    <text evidence="14">The sequence shown here is derived from an EMBL/GenBank/DDBJ whole genome shotgun (WGS) entry which is preliminary data.</text>
</comment>
<evidence type="ECO:0000256" key="3">
    <source>
        <dbReference type="ARBA" id="ARBA00007507"/>
    </source>
</evidence>